<keyword evidence="3 6" id="KW-0694">RNA-binding</keyword>
<dbReference type="RefSeq" id="WP_201504988.1">
    <property type="nucleotide sequence ID" value="NZ_BAAAFR010000004.1"/>
</dbReference>
<dbReference type="GO" id="GO:0005840">
    <property type="term" value="C:ribosome"/>
    <property type="evidence" value="ECO:0007669"/>
    <property type="project" value="UniProtKB-KW"/>
</dbReference>
<evidence type="ECO:0000256" key="2">
    <source>
        <dbReference type="ARBA" id="ARBA00022730"/>
    </source>
</evidence>
<dbReference type="InterPro" id="IPR019984">
    <property type="entry name" value="Ribosomal_uS17_bact/chlr"/>
</dbReference>
<dbReference type="HAMAP" id="MF_01345_B">
    <property type="entry name" value="Ribosomal_uS17_B"/>
    <property type="match status" value="1"/>
</dbReference>
<evidence type="ECO:0000256" key="4">
    <source>
        <dbReference type="ARBA" id="ARBA00022980"/>
    </source>
</evidence>
<dbReference type="PANTHER" id="PTHR10744:SF1">
    <property type="entry name" value="SMALL RIBOSOMAL SUBUNIT PROTEIN US17M"/>
    <property type="match status" value="1"/>
</dbReference>
<gene>
    <name evidence="6 8" type="primary">rpsQ</name>
    <name evidence="8" type="ORF">GCM10009129_14880</name>
</gene>
<comment type="subunit">
    <text evidence="6">Part of the 30S ribosomal subunit.</text>
</comment>
<organism evidence="8 9">
    <name type="scientific">Psychrobacter aestuarii</name>
    <dbReference type="NCBI Taxonomy" id="556327"/>
    <lineage>
        <taxon>Bacteria</taxon>
        <taxon>Pseudomonadati</taxon>
        <taxon>Pseudomonadota</taxon>
        <taxon>Gammaproteobacteria</taxon>
        <taxon>Moraxellales</taxon>
        <taxon>Moraxellaceae</taxon>
        <taxon>Psychrobacter</taxon>
    </lineage>
</organism>
<dbReference type="SUPFAM" id="SSF50249">
    <property type="entry name" value="Nucleic acid-binding proteins"/>
    <property type="match status" value="1"/>
</dbReference>
<evidence type="ECO:0000256" key="1">
    <source>
        <dbReference type="ARBA" id="ARBA00010254"/>
    </source>
</evidence>
<keyword evidence="2 6" id="KW-0699">rRNA-binding</keyword>
<dbReference type="Gene3D" id="2.40.50.140">
    <property type="entry name" value="Nucleic acid-binding proteins"/>
    <property type="match status" value="1"/>
</dbReference>
<reference evidence="8 9" key="1">
    <citation type="journal article" date="2019" name="Int. J. Syst. Evol. Microbiol.">
        <title>The Global Catalogue of Microorganisms (GCM) 10K type strain sequencing project: providing services to taxonomists for standard genome sequencing and annotation.</title>
        <authorList>
            <consortium name="The Broad Institute Genomics Platform"/>
            <consortium name="The Broad Institute Genome Sequencing Center for Infectious Disease"/>
            <person name="Wu L."/>
            <person name="Ma J."/>
        </authorList>
    </citation>
    <scope>NUCLEOTIDE SEQUENCE [LARGE SCALE GENOMIC DNA]</scope>
    <source>
        <strain evidence="8 9">JCM 16343</strain>
    </source>
</reference>
<dbReference type="NCBIfam" id="NF004123">
    <property type="entry name" value="PRK05610.1"/>
    <property type="match status" value="1"/>
</dbReference>
<accession>A0ABN0VVJ9</accession>
<comment type="caution">
    <text evidence="8">The sequence shown here is derived from an EMBL/GenBank/DDBJ whole genome shotgun (WGS) entry which is preliminary data.</text>
</comment>
<dbReference type="Proteomes" id="UP001501787">
    <property type="component" value="Unassembled WGS sequence"/>
</dbReference>
<dbReference type="PRINTS" id="PR00973">
    <property type="entry name" value="RIBOSOMALS17"/>
</dbReference>
<evidence type="ECO:0000256" key="7">
    <source>
        <dbReference type="RuleBase" id="RU003872"/>
    </source>
</evidence>
<protein>
    <recommendedName>
        <fullName evidence="6">Small ribosomal subunit protein uS17</fullName>
    </recommendedName>
</protein>
<evidence type="ECO:0000313" key="9">
    <source>
        <dbReference type="Proteomes" id="UP001501787"/>
    </source>
</evidence>
<comment type="similarity">
    <text evidence="1 6 7">Belongs to the universal ribosomal protein uS17 family.</text>
</comment>
<dbReference type="EMBL" id="BAAAFR010000004">
    <property type="protein sequence ID" value="GAA0318360.1"/>
    <property type="molecule type" value="Genomic_DNA"/>
</dbReference>
<evidence type="ECO:0000256" key="3">
    <source>
        <dbReference type="ARBA" id="ARBA00022884"/>
    </source>
</evidence>
<dbReference type="CDD" id="cd00364">
    <property type="entry name" value="Ribosomal_uS17"/>
    <property type="match status" value="1"/>
</dbReference>
<comment type="function">
    <text evidence="6">One of the primary rRNA binding proteins, it binds specifically to the 5'-end of 16S ribosomal RNA.</text>
</comment>
<dbReference type="InterPro" id="IPR012340">
    <property type="entry name" value="NA-bd_OB-fold"/>
</dbReference>
<keyword evidence="5 6" id="KW-0687">Ribonucleoprotein</keyword>
<keyword evidence="9" id="KW-1185">Reference proteome</keyword>
<dbReference type="NCBIfam" id="TIGR03635">
    <property type="entry name" value="uS17_bact"/>
    <property type="match status" value="1"/>
</dbReference>
<dbReference type="PROSITE" id="PS00056">
    <property type="entry name" value="RIBOSOMAL_S17"/>
    <property type="match status" value="1"/>
</dbReference>
<dbReference type="InterPro" id="IPR019979">
    <property type="entry name" value="Ribosomal_uS17_CS"/>
</dbReference>
<name>A0ABN0VVJ9_9GAMM</name>
<sequence length="91" mass="10358">MSDNNQATQDVGVLTGRVVSNKMDKSITVLIERLVRHPLYGKQLRRSTKIKAHDENNVCQQGDLVRIKETRPISKTKSWTLVDVVETVEKI</sequence>
<evidence type="ECO:0000256" key="5">
    <source>
        <dbReference type="ARBA" id="ARBA00023274"/>
    </source>
</evidence>
<dbReference type="InterPro" id="IPR000266">
    <property type="entry name" value="Ribosomal_uS17"/>
</dbReference>
<keyword evidence="4 6" id="KW-0689">Ribosomal protein</keyword>
<evidence type="ECO:0000313" key="8">
    <source>
        <dbReference type="EMBL" id="GAA0318360.1"/>
    </source>
</evidence>
<dbReference type="PANTHER" id="PTHR10744">
    <property type="entry name" value="40S RIBOSOMAL PROTEIN S11 FAMILY MEMBER"/>
    <property type="match status" value="1"/>
</dbReference>
<proteinExistence type="inferred from homology"/>
<dbReference type="Pfam" id="PF00366">
    <property type="entry name" value="Ribosomal_S17"/>
    <property type="match status" value="1"/>
</dbReference>
<evidence type="ECO:0000256" key="6">
    <source>
        <dbReference type="HAMAP-Rule" id="MF_01345"/>
    </source>
</evidence>